<keyword evidence="2" id="KW-1185">Reference proteome</keyword>
<evidence type="ECO:0000313" key="2">
    <source>
        <dbReference type="Proteomes" id="UP000789702"/>
    </source>
</evidence>
<name>A0ACA9N1K2_9GLOM</name>
<dbReference type="EMBL" id="CAJVPU010012799">
    <property type="protein sequence ID" value="CAG8626697.1"/>
    <property type="molecule type" value="Genomic_DNA"/>
</dbReference>
<proteinExistence type="predicted"/>
<protein>
    <submittedName>
        <fullName evidence="1">12836_t:CDS:1</fullName>
    </submittedName>
</protein>
<gene>
    <name evidence="1" type="ORF">DHETER_LOCUS8236</name>
</gene>
<accession>A0ACA9N1K2</accession>
<reference evidence="1" key="1">
    <citation type="submission" date="2021-06" db="EMBL/GenBank/DDBJ databases">
        <authorList>
            <person name="Kallberg Y."/>
            <person name="Tangrot J."/>
            <person name="Rosling A."/>
        </authorList>
    </citation>
    <scope>NUCLEOTIDE SEQUENCE</scope>
    <source>
        <strain evidence="1">IL203A</strain>
    </source>
</reference>
<comment type="caution">
    <text evidence="1">The sequence shown here is derived from an EMBL/GenBank/DDBJ whole genome shotgun (WGS) entry which is preliminary data.</text>
</comment>
<evidence type="ECO:0000313" key="1">
    <source>
        <dbReference type="EMBL" id="CAG8626697.1"/>
    </source>
</evidence>
<feature type="non-terminal residue" evidence="1">
    <location>
        <position position="63"/>
    </location>
</feature>
<sequence>MSVRNLWDSNIAEYCSQQPLSWQTQFKRKDHEYQKSRLKEKVGFINNYFGLFKESGNYSRLTR</sequence>
<organism evidence="1 2">
    <name type="scientific">Dentiscutata heterogama</name>
    <dbReference type="NCBI Taxonomy" id="1316150"/>
    <lineage>
        <taxon>Eukaryota</taxon>
        <taxon>Fungi</taxon>
        <taxon>Fungi incertae sedis</taxon>
        <taxon>Mucoromycota</taxon>
        <taxon>Glomeromycotina</taxon>
        <taxon>Glomeromycetes</taxon>
        <taxon>Diversisporales</taxon>
        <taxon>Gigasporaceae</taxon>
        <taxon>Dentiscutata</taxon>
    </lineage>
</organism>
<dbReference type="Proteomes" id="UP000789702">
    <property type="component" value="Unassembled WGS sequence"/>
</dbReference>